<sequence length="2208" mass="251579">MTSITHKNKRMSMADQLSNEMNLLLKNTDLNKTNYDKSMYSPSIGLSQMQKHNSTTSYSNNKPINNSNGYSNDYIPHSSLSSSYMLKNNNNSQNQGTLRPEYLEERYKSIYETTESSSVYTNDINNSTITTTTAISSDTPSEEDGYTTTSMTTSVSRTGTYSDMTTTEQYSEYTSVSELPTEQFSEYSETSTEPSSIIQYNNNDGQNPNIYSSHYGYNNNINNSSQHEFYQIENRPSRSIHRWSQQDIGNRRNHSLDSRKSHRKEKHKKNSRERNRSLSPSIKNLLVDTSHLSNLYNTSHSSTSSYITNNNNILSQLSFDNTTPILPTSLHLNSYPSSLNLNSPIINKKNKRNIDTNSNNTINNNTNITSRNEYNKKNANNFSNFSTNNINYNNNTYQNEALNNSNNDRTLDCIDSNEIQDIRRNNNIYHNEIPMSNYEANGNDNIHMTKNNMKNYLGNDDTKNYSFNHNIDSNNNRQFVPESILNSTPIKSKHSISKNPSKIKKSKNKKKAQMNTTLSSHDLNNNDDNNDNNKSSFHLLPSSLYGLPDVLPYQPPSKIPMNRNSVNDTKITDSSFHIANDNFYNNTDNKENKTYYFDDSPQSKLNENYINKPYNMNNNGSQHSGLNNYLGVKSYKKLNNYYMDYDSPSSVPNSNSNGCSPDHFENNNNNNNNNVNNPYNPLRHQNNNDNNDDNKNIPEEYMEQQNYDYFNDITSITQNTIDTGIVTPSLSSIDEQQFASDNDYYNITADNILTNLDNNQQPLCIHSSNPNKNNFNIIYNNSDNNSTTINNNYSNTYEIDGNYKNDMDGYYNDNINNQVSGIILDSFTMKKDDIPLEQFNENEMNNNMIVNNYDCIMDAFPVKKVYPYEKDIVSDTNFNQECVDFYQDTGEDKELTEKSESYYNTSIEDTSYTLSSSARERFNAKKPPYPLNPNSKFYKPPNPRHHQKKSKKKQKKHSKNFNRNKDLEEGYDDDIRRKHSLVKPERSRRINKFLNYARDNSNYVIVENNLTTGDANTYQDEDVERQKLQELKRQSNFFAKKNAIDPEYGKGYDEASLSSNSTKNKSFKNKWWATLAKTCTCCVPKACLVRCHKTDPDVQQAWREKVTLCIIIFCICLISGFFTFGINMIVCNSSEDKIYYADSSYSIHGISYDIYISKYDSSSRLHSVIGMSNGHDLGQYFLNADPKNECNQIMNGLYGQYTCSSEVIGEWLQEAHKLDKTCYTMDNILSDPNINTKKIGNIYYNWKDLEELKDQRKLVVYNGNVLDITDFLAKNHTLIGNDLETILRNHNAMDITYTMTKNSQNRKVIKCMNEIYKVGTIGKTTSGCIIGNIILALTLIFVTGVMFIKFCMAVIFSWLLKWPLGDRYGIIRKIGEKERRYASLPPHNNGNIDSIKMPISLWSDVKTKESRNNVRDSITTLINKSNSNSNTILQNSAGINNDTGGFDINHNNNYTLSSATPTMEKMTSSLTPSNSTTNYKSQNRKSMTSRFSIPMPGEGSRLKSSQSISNIVMPKYPNPFRAESISNNNSFTDLTAIKRNSINWEPTHSSSPSFNSVLNKKNTACNTPPPLGNIFNHQISSSPSLLANSNNSMLNDTVKTLPEPTLPDMGILDDELPPSSSPSTFTNKRLSMPPNMSLSINRFSTLKSTSGNDQYKPINGNSEESSGGPLTPNSTIKDLLHTILLVTCYSEGHDGIANTLDSLANTDYHDSHKLIIVICDGLVKGEGNDGLTSDIVINMIDPGDGSNYHDNDQEAKSYVAIAEGEKRHNMAKIYAGWYRYALKDTGRRVPMIGIIKCGTEQERYGSNKSPKPGNRGKRDSQVLLLGFLSRALFNERMTEFDFDLFTKIYKLTGVHADGYESIMMVDADTIVDKDSLAHLTACLIQDPKIMGLCGETKICNKTQSWVTMIQVFEYYISHHMSKAFESVFGGVTCLPGCFCMYRIKSRKGDHGYWVPILANPEIVEQYSENVVDTLHKKNLLLLGEDRYLSTLMLREFPKRKMVFVPQATCHTIVPSEFKVLLSQRRRWINSTIHNLLELVLVNDLCGTFCISMQFVVFMELIGTMVLPAAVLFTYYLIINAIFSSQKHIFTLCLMAVIMGLPAILIGLTSRKIKYILWMLVYLLALPVWNFILPVYSFWHFDDFSWGQTRVVEGEKKTDKSGHTSDGKFDSTGIIMKKWEEWEKLRRVGILMTESKEGDLGEHSKYNNK</sequence>
<evidence type="ECO:0000313" key="14">
    <source>
        <dbReference type="Proteomes" id="UP000193719"/>
    </source>
</evidence>
<feature type="region of interest" description="Disordered" evidence="10">
    <location>
        <begin position="350"/>
        <end position="369"/>
    </location>
</feature>
<feature type="compositionally biased region" description="Low complexity" evidence="10">
    <location>
        <begin position="1467"/>
        <end position="1478"/>
    </location>
</feature>
<feature type="region of interest" description="Disordered" evidence="10">
    <location>
        <begin position="487"/>
        <end position="537"/>
    </location>
</feature>
<name>A0A1Y1VLE4_9FUNG</name>
<gene>
    <name evidence="13" type="ORF">BCR36DRAFT_343227</name>
</gene>
<evidence type="ECO:0000256" key="1">
    <source>
        <dbReference type="ARBA" id="ARBA00004651"/>
    </source>
</evidence>
<reference evidence="13 14" key="1">
    <citation type="submission" date="2016-08" db="EMBL/GenBank/DDBJ databases">
        <title>Genomes of anaerobic fungi encode conserved fungal cellulosomes for biomass hydrolysis.</title>
        <authorList>
            <consortium name="DOE Joint Genome Institute"/>
            <person name="Haitjema C.H."/>
            <person name="Gilmore S.P."/>
            <person name="Henske J.K."/>
            <person name="Solomon K.V."/>
            <person name="De Groot R."/>
            <person name="Kuo A."/>
            <person name="Mondo S.J."/>
            <person name="Salamov A.A."/>
            <person name="Labutti K."/>
            <person name="Zhao Z."/>
            <person name="Chiniquy J."/>
            <person name="Barry K."/>
            <person name="Brewer H.M."/>
            <person name="Purvine S.O."/>
            <person name="Wright A.T."/>
            <person name="Boxma B."/>
            <person name="Van Alen T."/>
            <person name="Hackstein J.H."/>
            <person name="Baker S.E."/>
            <person name="Grigoriev I.V."/>
            <person name="O'Malley M.A."/>
        </authorList>
    </citation>
    <scope>NUCLEOTIDE SEQUENCE [LARGE SCALE GENOMIC DNA]</scope>
    <source>
        <strain evidence="14">finn</strain>
    </source>
</reference>
<dbReference type="Pfam" id="PF03142">
    <property type="entry name" value="Chitin_synth_2"/>
    <property type="match status" value="1"/>
</dbReference>
<dbReference type="CDD" id="cd04190">
    <property type="entry name" value="Chitin_synth_C"/>
    <property type="match status" value="1"/>
</dbReference>
<feature type="compositionally biased region" description="Low complexity" evidence="10">
    <location>
        <begin position="355"/>
        <end position="369"/>
    </location>
</feature>
<proteinExistence type="predicted"/>
<feature type="compositionally biased region" description="Low complexity" evidence="10">
    <location>
        <begin position="186"/>
        <end position="196"/>
    </location>
</feature>
<accession>A0A1Y1VLE4</accession>
<dbReference type="GO" id="GO:0004100">
    <property type="term" value="F:chitin synthase activity"/>
    <property type="evidence" value="ECO:0007669"/>
    <property type="project" value="UniProtKB-EC"/>
</dbReference>
<dbReference type="Proteomes" id="UP000193719">
    <property type="component" value="Unassembled WGS sequence"/>
</dbReference>
<feature type="compositionally biased region" description="Low complexity" evidence="10">
    <location>
        <begin position="647"/>
        <end position="677"/>
    </location>
</feature>
<protein>
    <recommendedName>
        <fullName evidence="2">chitin synthase</fullName>
        <ecNumber evidence="2">2.4.1.16</ecNumber>
    </recommendedName>
</protein>
<keyword evidence="9" id="KW-0325">Glycoprotein</keyword>
<feature type="compositionally biased region" description="Polar residues" evidence="10">
    <location>
        <begin position="1648"/>
        <end position="1665"/>
    </location>
</feature>
<dbReference type="EMBL" id="MCFH01000003">
    <property type="protein sequence ID" value="ORX59278.1"/>
    <property type="molecule type" value="Genomic_DNA"/>
</dbReference>
<keyword evidence="8 11" id="KW-0472">Membrane</keyword>
<feature type="compositionally biased region" description="Polar residues" evidence="10">
    <location>
        <begin position="513"/>
        <end position="523"/>
    </location>
</feature>
<evidence type="ECO:0000256" key="11">
    <source>
        <dbReference type="SAM" id="Phobius"/>
    </source>
</evidence>
<dbReference type="PANTHER" id="PTHR22914:SF16">
    <property type="entry name" value="CHITIN SYNTHASE 3"/>
    <property type="match status" value="1"/>
</dbReference>
<dbReference type="PANTHER" id="PTHR22914">
    <property type="entry name" value="CHITIN SYNTHASE"/>
    <property type="match status" value="1"/>
</dbReference>
<feature type="compositionally biased region" description="Basic residues" evidence="10">
    <location>
        <begin position="491"/>
        <end position="512"/>
    </location>
</feature>
<keyword evidence="7 11" id="KW-1133">Transmembrane helix</keyword>
<feature type="compositionally biased region" description="Basic residues" evidence="10">
    <location>
        <begin position="260"/>
        <end position="271"/>
    </location>
</feature>
<evidence type="ECO:0000256" key="4">
    <source>
        <dbReference type="ARBA" id="ARBA00022676"/>
    </source>
</evidence>
<evidence type="ECO:0000256" key="10">
    <source>
        <dbReference type="SAM" id="MobiDB-lite"/>
    </source>
</evidence>
<evidence type="ECO:0000256" key="6">
    <source>
        <dbReference type="ARBA" id="ARBA00022692"/>
    </source>
</evidence>
<feature type="transmembrane region" description="Helical" evidence="11">
    <location>
        <begin position="2114"/>
        <end position="2138"/>
    </location>
</feature>
<dbReference type="InterPro" id="IPR054295">
    <property type="entry name" value="CHS4-like_dom"/>
</dbReference>
<keyword evidence="5" id="KW-0808">Transferase</keyword>
<feature type="transmembrane region" description="Helical" evidence="11">
    <location>
        <begin position="1333"/>
        <end position="1360"/>
    </location>
</feature>
<feature type="compositionally biased region" description="Basic residues" evidence="10">
    <location>
        <begin position="942"/>
        <end position="962"/>
    </location>
</feature>
<feature type="region of interest" description="Disordered" evidence="10">
    <location>
        <begin position="1464"/>
        <end position="1505"/>
    </location>
</feature>
<comment type="caution">
    <text evidence="13">The sequence shown here is derived from an EMBL/GenBank/DDBJ whole genome shotgun (WGS) entry which is preliminary data.</text>
</comment>
<feature type="region of interest" description="Disordered" evidence="10">
    <location>
        <begin position="646"/>
        <end position="697"/>
    </location>
</feature>
<reference evidence="13 14" key="2">
    <citation type="submission" date="2016-08" db="EMBL/GenBank/DDBJ databases">
        <title>Pervasive Adenine N6-methylation of Active Genes in Fungi.</title>
        <authorList>
            <consortium name="DOE Joint Genome Institute"/>
            <person name="Mondo S.J."/>
            <person name="Dannebaum R.O."/>
            <person name="Kuo R.C."/>
            <person name="Labutti K."/>
            <person name="Haridas S."/>
            <person name="Kuo A."/>
            <person name="Salamov A."/>
            <person name="Ahrendt S.R."/>
            <person name="Lipzen A."/>
            <person name="Sullivan W."/>
            <person name="Andreopoulos W.B."/>
            <person name="Clum A."/>
            <person name="Lindquist E."/>
            <person name="Daum C."/>
            <person name="Ramamoorthy G.K."/>
            <person name="Gryganskyi A."/>
            <person name="Culley D."/>
            <person name="Magnuson J.K."/>
            <person name="James T.Y."/>
            <person name="O'Malley M.A."/>
            <person name="Stajich J.E."/>
            <person name="Spatafora J.W."/>
            <person name="Visel A."/>
            <person name="Grigoriev I.V."/>
        </authorList>
    </citation>
    <scope>NUCLEOTIDE SEQUENCE [LARGE SCALE GENOMIC DNA]</scope>
    <source>
        <strain evidence="14">finn</strain>
    </source>
</reference>
<evidence type="ECO:0000256" key="8">
    <source>
        <dbReference type="ARBA" id="ARBA00023136"/>
    </source>
</evidence>
<feature type="region of interest" description="Disordered" evidence="10">
    <location>
        <begin position="922"/>
        <end position="969"/>
    </location>
</feature>
<dbReference type="STRING" id="1754191.A0A1Y1VLE4"/>
<feature type="transmembrane region" description="Helical" evidence="11">
    <location>
        <begin position="2088"/>
        <end position="2108"/>
    </location>
</feature>
<feature type="compositionally biased region" description="Polar residues" evidence="10">
    <location>
        <begin position="197"/>
        <end position="209"/>
    </location>
</feature>
<dbReference type="InterPro" id="IPR004835">
    <property type="entry name" value="Chitin_synth"/>
</dbReference>
<keyword evidence="3" id="KW-1003">Cell membrane</keyword>
<evidence type="ECO:0000259" key="12">
    <source>
        <dbReference type="Pfam" id="PF22997"/>
    </source>
</evidence>
<dbReference type="EC" id="2.4.1.16" evidence="2"/>
<keyword evidence="14" id="KW-1185">Reference proteome</keyword>
<keyword evidence="4" id="KW-0328">Glycosyltransferase</keyword>
<feature type="transmembrane region" description="Helical" evidence="11">
    <location>
        <begin position="1110"/>
        <end position="1130"/>
    </location>
</feature>
<organism evidence="13 14">
    <name type="scientific">Piromyces finnis</name>
    <dbReference type="NCBI Taxonomy" id="1754191"/>
    <lineage>
        <taxon>Eukaryota</taxon>
        <taxon>Fungi</taxon>
        <taxon>Fungi incertae sedis</taxon>
        <taxon>Chytridiomycota</taxon>
        <taxon>Chytridiomycota incertae sedis</taxon>
        <taxon>Neocallimastigomycetes</taxon>
        <taxon>Neocallimastigales</taxon>
        <taxon>Neocallimastigaceae</taxon>
        <taxon>Piromyces</taxon>
    </lineage>
</organism>
<evidence type="ECO:0000256" key="2">
    <source>
        <dbReference type="ARBA" id="ARBA00012543"/>
    </source>
</evidence>
<evidence type="ECO:0000313" key="13">
    <source>
        <dbReference type="EMBL" id="ORX59278.1"/>
    </source>
</evidence>
<dbReference type="OrthoDB" id="10419434at2759"/>
<feature type="region of interest" description="Disordered" evidence="10">
    <location>
        <begin position="236"/>
        <end position="282"/>
    </location>
</feature>
<feature type="transmembrane region" description="Helical" evidence="11">
    <location>
        <begin position="2054"/>
        <end position="2076"/>
    </location>
</feature>
<feature type="region of interest" description="Disordered" evidence="10">
    <location>
        <begin position="131"/>
        <end position="162"/>
    </location>
</feature>
<feature type="domain" description="Chitin synthase 4-like" evidence="12">
    <location>
        <begin position="1242"/>
        <end position="1320"/>
    </location>
</feature>
<dbReference type="InterPro" id="IPR029044">
    <property type="entry name" value="Nucleotide-diphossugar_trans"/>
</dbReference>
<evidence type="ECO:0000256" key="7">
    <source>
        <dbReference type="ARBA" id="ARBA00022989"/>
    </source>
</evidence>
<keyword evidence="6 11" id="KW-0812">Transmembrane</keyword>
<evidence type="ECO:0000256" key="3">
    <source>
        <dbReference type="ARBA" id="ARBA00022475"/>
    </source>
</evidence>
<dbReference type="GO" id="GO:0030428">
    <property type="term" value="C:cell septum"/>
    <property type="evidence" value="ECO:0007669"/>
    <property type="project" value="TreeGrafter"/>
</dbReference>
<evidence type="ECO:0000256" key="9">
    <source>
        <dbReference type="ARBA" id="ARBA00023180"/>
    </source>
</evidence>
<feature type="region of interest" description="Disordered" evidence="10">
    <location>
        <begin position="186"/>
        <end position="209"/>
    </location>
</feature>
<dbReference type="Pfam" id="PF22997">
    <property type="entry name" value="CHS4"/>
    <property type="match status" value="1"/>
</dbReference>
<dbReference type="GO" id="GO:0005886">
    <property type="term" value="C:plasma membrane"/>
    <property type="evidence" value="ECO:0007669"/>
    <property type="project" value="UniProtKB-SubCell"/>
</dbReference>
<evidence type="ECO:0000256" key="5">
    <source>
        <dbReference type="ARBA" id="ARBA00022679"/>
    </source>
</evidence>
<dbReference type="SUPFAM" id="SSF53448">
    <property type="entry name" value="Nucleotide-diphospho-sugar transferases"/>
    <property type="match status" value="1"/>
</dbReference>
<comment type="subcellular location">
    <subcellularLocation>
        <location evidence="1">Cell membrane</location>
        <topology evidence="1">Multi-pass membrane protein</topology>
    </subcellularLocation>
</comment>
<feature type="compositionally biased region" description="Polar residues" evidence="10">
    <location>
        <begin position="1479"/>
        <end position="1491"/>
    </location>
</feature>
<dbReference type="GO" id="GO:0006031">
    <property type="term" value="P:chitin biosynthetic process"/>
    <property type="evidence" value="ECO:0007669"/>
    <property type="project" value="TreeGrafter"/>
</dbReference>
<feature type="region of interest" description="Disordered" evidence="10">
    <location>
        <begin position="1648"/>
        <end position="1673"/>
    </location>
</feature>
<feature type="compositionally biased region" description="Low complexity" evidence="10">
    <location>
        <begin position="147"/>
        <end position="160"/>
    </location>
</feature>